<dbReference type="Gene3D" id="3.40.50.1010">
    <property type="entry name" value="5'-nuclease"/>
    <property type="match status" value="1"/>
</dbReference>
<reference evidence="8 9" key="1">
    <citation type="journal article" date="2016" name="Nat. Biotechnol.">
        <title>Measurement of bacterial replication rates in microbial communities.</title>
        <authorList>
            <person name="Brown C.T."/>
            <person name="Olm M.R."/>
            <person name="Thomas B.C."/>
            <person name="Banfield J.F."/>
        </authorList>
    </citation>
    <scope>NUCLEOTIDE SEQUENCE [LARGE SCALE GENOMIC DNA]</scope>
    <source>
        <strain evidence="8">42_262</strain>
    </source>
</reference>
<evidence type="ECO:0000256" key="2">
    <source>
        <dbReference type="ARBA" id="ARBA00022741"/>
    </source>
</evidence>
<dbReference type="InterPro" id="IPR047187">
    <property type="entry name" value="SF1_C_Upf1"/>
</dbReference>
<evidence type="ECO:0000313" key="9">
    <source>
        <dbReference type="Proteomes" id="UP000186631"/>
    </source>
</evidence>
<evidence type="ECO:0000256" key="5">
    <source>
        <dbReference type="ARBA" id="ARBA00022840"/>
    </source>
</evidence>
<dbReference type="InterPro" id="IPR029063">
    <property type="entry name" value="SAM-dependent_MTases_sf"/>
</dbReference>
<evidence type="ECO:0000313" key="8">
    <source>
        <dbReference type="EMBL" id="OKZ43113.1"/>
    </source>
</evidence>
<accession>A0A1Q6IQK3</accession>
<name>A0A1Q6IQK3_PHOVU</name>
<dbReference type="Pfam" id="PF13087">
    <property type="entry name" value="AAA_12"/>
    <property type="match status" value="1"/>
</dbReference>
<comment type="caution">
    <text evidence="8">The sequence shown here is derived from an EMBL/GenBank/DDBJ whole genome shotgun (WGS) entry which is preliminary data.</text>
</comment>
<dbReference type="Pfam" id="PF13086">
    <property type="entry name" value="AAA_11"/>
    <property type="match status" value="2"/>
</dbReference>
<dbReference type="InterPro" id="IPR041679">
    <property type="entry name" value="DNA2/NAM7-like_C"/>
</dbReference>
<dbReference type="Proteomes" id="UP000186631">
    <property type="component" value="Unassembled WGS sequence"/>
</dbReference>
<dbReference type="Pfam" id="PF13638">
    <property type="entry name" value="PIN_4"/>
    <property type="match status" value="1"/>
</dbReference>
<dbReference type="InterPro" id="IPR041677">
    <property type="entry name" value="DNA2/NAM7_AAA_11"/>
</dbReference>
<dbReference type="Gene3D" id="3.40.50.300">
    <property type="entry name" value="P-loop containing nucleotide triphosphate hydrolases"/>
    <property type="match status" value="3"/>
</dbReference>
<dbReference type="GO" id="GO:0005524">
    <property type="term" value="F:ATP binding"/>
    <property type="evidence" value="ECO:0007669"/>
    <property type="project" value="UniProtKB-KW"/>
</dbReference>
<organism evidence="8 9">
    <name type="scientific">Phocaeicola vulgatus</name>
    <name type="common">Bacteroides vulgatus</name>
    <dbReference type="NCBI Taxonomy" id="821"/>
    <lineage>
        <taxon>Bacteria</taxon>
        <taxon>Pseudomonadati</taxon>
        <taxon>Bacteroidota</taxon>
        <taxon>Bacteroidia</taxon>
        <taxon>Bacteroidales</taxon>
        <taxon>Bacteroidaceae</taxon>
        <taxon>Phocaeicola</taxon>
    </lineage>
</organism>
<dbReference type="GO" id="GO:0043139">
    <property type="term" value="F:5'-3' DNA helicase activity"/>
    <property type="evidence" value="ECO:0007669"/>
    <property type="project" value="TreeGrafter"/>
</dbReference>
<dbReference type="InterPro" id="IPR002716">
    <property type="entry name" value="PIN_dom"/>
</dbReference>
<dbReference type="InterPro" id="IPR027417">
    <property type="entry name" value="P-loop_NTPase"/>
</dbReference>
<evidence type="ECO:0000259" key="7">
    <source>
        <dbReference type="SMART" id="SM00670"/>
    </source>
</evidence>
<gene>
    <name evidence="8" type="ORF">BHV80_18445</name>
</gene>
<keyword evidence="5" id="KW-0067">ATP-binding</keyword>
<comment type="similarity">
    <text evidence="6">In the N-terminal section; belongs to the PINc/VapC protein family.</text>
</comment>
<keyword evidence="2" id="KW-0547">Nucleotide-binding</keyword>
<keyword evidence="3" id="KW-0378">Hydrolase</keyword>
<dbReference type="SUPFAM" id="SSF52540">
    <property type="entry name" value="P-loop containing nucleoside triphosphate hydrolases"/>
    <property type="match status" value="1"/>
</dbReference>
<dbReference type="InterPro" id="IPR050534">
    <property type="entry name" value="Coronavir_polyprotein_1ab"/>
</dbReference>
<proteinExistence type="inferred from homology"/>
<evidence type="ECO:0000256" key="4">
    <source>
        <dbReference type="ARBA" id="ARBA00022806"/>
    </source>
</evidence>
<dbReference type="PANTHER" id="PTHR43788">
    <property type="entry name" value="DNA2/NAM7 HELICASE FAMILY MEMBER"/>
    <property type="match status" value="1"/>
</dbReference>
<dbReference type="GO" id="GO:0016787">
    <property type="term" value="F:hydrolase activity"/>
    <property type="evidence" value="ECO:0007669"/>
    <property type="project" value="UniProtKB-KW"/>
</dbReference>
<dbReference type="CDD" id="cd18808">
    <property type="entry name" value="SF1_C_Upf1"/>
    <property type="match status" value="1"/>
</dbReference>
<dbReference type="EMBL" id="MNQV01000242">
    <property type="protein sequence ID" value="OKZ43113.1"/>
    <property type="molecule type" value="Genomic_DNA"/>
</dbReference>
<evidence type="ECO:0000256" key="1">
    <source>
        <dbReference type="ARBA" id="ARBA00007913"/>
    </source>
</evidence>
<protein>
    <recommendedName>
        <fullName evidence="7">PIN domain-containing protein</fullName>
    </recommendedName>
</protein>
<evidence type="ECO:0000256" key="6">
    <source>
        <dbReference type="ARBA" id="ARBA00046345"/>
    </source>
</evidence>
<sequence length="1305" mass="146950">MVMAYIDELNTMTEVTFDKILGLAFRYLPEVNRNTPWIGLNHGIKVLQSETELCQYLCAYGNLHRNKINAALSTIKDLESLSKDLTIFDWGCGQGLASMCFIDYLQNEGLYVDVGKIILIEPSKCALDRAVAHLSKYVVASKIVAINQYIDDVDAELISINKGNVVHLFSNILDIPTVNLQTLHDKIESGITTTQTFICVGPNNIGATRIENFASLFSISNEDLLGRQMGNLVQGGTINLLVFEKKGDDIEVVKTEFQVHHTTENNGLSTVRQLLTNVALEENDIKRLELFFELVVRLERMKTGAVKDDYPTGIHVDKNTDQLTFNIDVEENEDFAKLFRKNFDRRYTQWPKNLNIGLCVIINNKCIRLLQYVFSQEDLREIDISRQFIPAQLSSFSVSADAAEDLGLNQEVVSVIESVLYEPAVTLDRLEQVLRDAIAHDLKLYELRLALTDETPALSQTSDELNSLINTEASSLLHSFLSGNVDNNELHHIDEDVLISVVPMDDSQRRAVCSALNQKVSVVTGPPGTGKTQMIINLIANALLFGKKVLVASKNNKAVDNVKERFDSVDPIQYLLRFGSKDAINNQLKPSLQRFTNYIPQIDSADIDEHLFAKYKHAYSIITEGHKKLYELNKNRDDKKAISEQIITLLNRKEEANVKFNKDIQSLKSSLAHPQICFATYANIASSKERIIAICQKVNHCKSWLRRFFFNLFIKTGSVNDLQDNLLHLPSEFNDALKKEVDISDTSIEGLTNSCMKSISLLNEVIKYKEEYQKIERDYRSAISLFDTQLETCKAKEEELERKNSAIDEDAICKSIEEESQYVASVELGKRLLNQCILKRLSQPDAVARISSYMQSMPLNGQLASAFLDVFNLNCVTNLSIKSAFPLERDLIDLLIIDEASQCDISSALPLIQRSKQIVVIGDPMQLKHITNVTAYEEGEIKAALNLTENSRASYRAVSLWDYCNTLLNTTGESSVVLDNHFRCNYGIIGYSKEFFYKRKLGINLNIKTVPGNINLEQEGIIWEDVIGSQKNEMQNINEEEAKRCIEIAEKLAKKYPDISIGIISPFKHQSQEISAMIPEELAGQIVSDTVHKFQGDEKDVIIYSLVVTDDSPEGKIRWIDYSVPNLVNVAVTRARKALYVVGNLRYIQTHSSSNLPLGYLAYYAENKQKVNLDSSSQTFVIDTNVFIEDSDILARINPRDLVVLPAKVLDELDKLKTSKDSELKGKAELALRKIKNAGKNRKIRYEVGAVELLPIDFNAKNADNIILSLAIKYRNQNAVLLTSDNGLISKAKAVRVNVKSLKEL</sequence>
<dbReference type="PANTHER" id="PTHR43788:SF8">
    <property type="entry name" value="DNA-BINDING PROTEIN SMUBP-2"/>
    <property type="match status" value="1"/>
</dbReference>
<comment type="similarity">
    <text evidence="1">Belongs to the DNA2/NAM7 helicase family.</text>
</comment>
<dbReference type="Gene3D" id="3.40.50.150">
    <property type="entry name" value="Vaccinia Virus protein VP39"/>
    <property type="match status" value="1"/>
</dbReference>
<dbReference type="SMART" id="SM00670">
    <property type="entry name" value="PINc"/>
    <property type="match status" value="1"/>
</dbReference>
<evidence type="ECO:0000256" key="3">
    <source>
        <dbReference type="ARBA" id="ARBA00022801"/>
    </source>
</evidence>
<feature type="domain" description="PIN" evidence="7">
    <location>
        <begin position="1178"/>
        <end position="1290"/>
    </location>
</feature>
<dbReference type="SUPFAM" id="SSF88723">
    <property type="entry name" value="PIN domain-like"/>
    <property type="match status" value="1"/>
</dbReference>
<dbReference type="InterPro" id="IPR029060">
    <property type="entry name" value="PIN-like_dom_sf"/>
</dbReference>
<keyword evidence="4" id="KW-0347">Helicase</keyword>